<keyword evidence="2" id="KW-0673">Quorum sensing</keyword>
<protein>
    <submittedName>
        <fullName evidence="9">Accessory gene regulator B family protein</fullName>
    </submittedName>
</protein>
<name>A0ABY9T2S1_BREBE</name>
<evidence type="ECO:0000256" key="8">
    <source>
        <dbReference type="SAM" id="Phobius"/>
    </source>
</evidence>
<organism evidence="9 10">
    <name type="scientific">Brevibacillus brevis</name>
    <name type="common">Bacillus brevis</name>
    <dbReference type="NCBI Taxonomy" id="1393"/>
    <lineage>
        <taxon>Bacteria</taxon>
        <taxon>Bacillati</taxon>
        <taxon>Bacillota</taxon>
        <taxon>Bacilli</taxon>
        <taxon>Bacillales</taxon>
        <taxon>Paenibacillaceae</taxon>
        <taxon>Brevibacillus</taxon>
    </lineage>
</organism>
<keyword evidence="6 8" id="KW-1133">Transmembrane helix</keyword>
<dbReference type="RefSeq" id="WP_310766451.1">
    <property type="nucleotide sequence ID" value="NZ_CP134050.1"/>
</dbReference>
<feature type="transmembrane region" description="Helical" evidence="8">
    <location>
        <begin position="103"/>
        <end position="124"/>
    </location>
</feature>
<dbReference type="InterPro" id="IPR006741">
    <property type="entry name" value="AgrB"/>
</dbReference>
<dbReference type="EMBL" id="CP134050">
    <property type="protein sequence ID" value="WNC14415.1"/>
    <property type="molecule type" value="Genomic_DNA"/>
</dbReference>
<sequence>MTWTEKVSLYIAKRIQIEGAPHSLGQLAHGVEIFLLNVIHVLALVICSAVFHMFKEVMLLFTLFYLHRLFTGGVHMRSPWTCLLATLLLMLTGGVVLKHLPLLPAPFAQLVILLGYGFSFWVNVRHAPAKHTYVPTDPQIQRRSKLIVLCLILAGCVLSIALVGYTYTLSMTFTLAVLLQSVLLMPISFRFVSLLEKTF</sequence>
<accession>A0ABY9T2S1</accession>
<keyword evidence="4 8" id="KW-0812">Transmembrane</keyword>
<evidence type="ECO:0000256" key="4">
    <source>
        <dbReference type="ARBA" id="ARBA00022692"/>
    </source>
</evidence>
<evidence type="ECO:0000313" key="10">
    <source>
        <dbReference type="Proteomes" id="UP001256827"/>
    </source>
</evidence>
<evidence type="ECO:0000256" key="1">
    <source>
        <dbReference type="ARBA" id="ARBA00022475"/>
    </source>
</evidence>
<evidence type="ECO:0000256" key="7">
    <source>
        <dbReference type="ARBA" id="ARBA00023136"/>
    </source>
</evidence>
<reference evidence="9 10" key="1">
    <citation type="submission" date="2023-09" db="EMBL/GenBank/DDBJ databases">
        <title>Complete Genome and Methylome dissection of Bacillus brevis NEB573 original source of BbsI restriction endonuclease.</title>
        <authorList>
            <person name="Fomenkov A."/>
            <person name="Roberts R.D."/>
        </authorList>
    </citation>
    <scope>NUCLEOTIDE SEQUENCE [LARGE SCALE GENOMIC DNA]</scope>
    <source>
        <strain evidence="9 10">NEB573</strain>
    </source>
</reference>
<proteinExistence type="predicted"/>
<dbReference type="SMART" id="SM00793">
    <property type="entry name" value="AgrB"/>
    <property type="match status" value="1"/>
</dbReference>
<feature type="transmembrane region" description="Helical" evidence="8">
    <location>
        <begin position="173"/>
        <end position="192"/>
    </location>
</feature>
<evidence type="ECO:0000313" key="9">
    <source>
        <dbReference type="EMBL" id="WNC14415.1"/>
    </source>
</evidence>
<keyword evidence="1" id="KW-1003">Cell membrane</keyword>
<feature type="transmembrane region" description="Helical" evidence="8">
    <location>
        <begin position="145"/>
        <end position="167"/>
    </location>
</feature>
<evidence type="ECO:0000256" key="5">
    <source>
        <dbReference type="ARBA" id="ARBA00022801"/>
    </source>
</evidence>
<gene>
    <name evidence="9" type="ORF">RGB73_27755</name>
</gene>
<evidence type="ECO:0000256" key="6">
    <source>
        <dbReference type="ARBA" id="ARBA00022989"/>
    </source>
</evidence>
<keyword evidence="3" id="KW-0645">Protease</keyword>
<evidence type="ECO:0000256" key="3">
    <source>
        <dbReference type="ARBA" id="ARBA00022670"/>
    </source>
</evidence>
<feature type="transmembrane region" description="Helical" evidence="8">
    <location>
        <begin position="33"/>
        <end position="66"/>
    </location>
</feature>
<feature type="transmembrane region" description="Helical" evidence="8">
    <location>
        <begin position="78"/>
        <end position="97"/>
    </location>
</feature>
<keyword evidence="5" id="KW-0378">Hydrolase</keyword>
<dbReference type="Pfam" id="PF04647">
    <property type="entry name" value="AgrB"/>
    <property type="match status" value="1"/>
</dbReference>
<keyword evidence="7 8" id="KW-0472">Membrane</keyword>
<evidence type="ECO:0000256" key="2">
    <source>
        <dbReference type="ARBA" id="ARBA00022654"/>
    </source>
</evidence>
<keyword evidence="10" id="KW-1185">Reference proteome</keyword>
<dbReference type="Proteomes" id="UP001256827">
    <property type="component" value="Chromosome"/>
</dbReference>